<accession>A0AAV2ZEK9</accession>
<reference evidence="1" key="1">
    <citation type="submission" date="2022-11" db="EMBL/GenBank/DDBJ databases">
        <authorList>
            <person name="Morgan W.R."/>
            <person name="Tartar A."/>
        </authorList>
    </citation>
    <scope>NUCLEOTIDE SEQUENCE</scope>
    <source>
        <strain evidence="1">ARSEF 373</strain>
    </source>
</reference>
<gene>
    <name evidence="1" type="ORF">N0F65_002127</name>
</gene>
<proteinExistence type="predicted"/>
<evidence type="ECO:0000313" key="2">
    <source>
        <dbReference type="Proteomes" id="UP001146120"/>
    </source>
</evidence>
<dbReference type="EMBL" id="DAKRPA010000009">
    <property type="protein sequence ID" value="DBA04365.1"/>
    <property type="molecule type" value="Genomic_DNA"/>
</dbReference>
<comment type="caution">
    <text evidence="1">The sequence shown here is derived from an EMBL/GenBank/DDBJ whole genome shotgun (WGS) entry which is preliminary data.</text>
</comment>
<protein>
    <submittedName>
        <fullName evidence="1">Uncharacterized protein</fullName>
    </submittedName>
</protein>
<keyword evidence="2" id="KW-1185">Reference proteome</keyword>
<name>A0AAV2ZEK9_9STRA</name>
<dbReference type="AlphaFoldDB" id="A0AAV2ZEK9"/>
<dbReference type="Proteomes" id="UP001146120">
    <property type="component" value="Unassembled WGS sequence"/>
</dbReference>
<organism evidence="1 2">
    <name type="scientific">Lagenidium giganteum</name>
    <dbReference type="NCBI Taxonomy" id="4803"/>
    <lineage>
        <taxon>Eukaryota</taxon>
        <taxon>Sar</taxon>
        <taxon>Stramenopiles</taxon>
        <taxon>Oomycota</taxon>
        <taxon>Peronosporomycetes</taxon>
        <taxon>Pythiales</taxon>
        <taxon>Pythiaceae</taxon>
    </lineage>
</organism>
<evidence type="ECO:0000313" key="1">
    <source>
        <dbReference type="EMBL" id="DBA04365.1"/>
    </source>
</evidence>
<reference evidence="1" key="2">
    <citation type="journal article" date="2023" name="Microbiol Resour">
        <title>Decontamination and Annotation of the Draft Genome Sequence of the Oomycete Lagenidium giganteum ARSEF 373.</title>
        <authorList>
            <person name="Morgan W.R."/>
            <person name="Tartar A."/>
        </authorList>
    </citation>
    <scope>NUCLEOTIDE SEQUENCE</scope>
    <source>
        <strain evidence="1">ARSEF 373</strain>
    </source>
</reference>
<sequence length="143" mass="16492">MWCCCQLKGAPRKKEVVDPRQWNELAALEKIIHGVKELAVGTVIETPKTIFGAVFDDGLHIRQEYLDLHDIIQKRLVSHSSLRRILVVGNPGIGKSCFCCRCTCWKRNMSFTALLLIHNHVEQLEWLRSFMLHMRGLHNMSLI</sequence>